<dbReference type="Gene3D" id="1.10.260.40">
    <property type="entry name" value="lambda repressor-like DNA-binding domains"/>
    <property type="match status" value="1"/>
</dbReference>
<dbReference type="RefSeq" id="WP_069032806.1">
    <property type="nucleotide sequence ID" value="NZ_MDKC01000004.1"/>
</dbReference>
<feature type="repeat" description="TPR" evidence="1">
    <location>
        <begin position="267"/>
        <end position="300"/>
    </location>
</feature>
<proteinExistence type="predicted"/>
<dbReference type="SUPFAM" id="SSF81901">
    <property type="entry name" value="HCP-like"/>
    <property type="match status" value="1"/>
</dbReference>
<dbReference type="InterPro" id="IPR011990">
    <property type="entry name" value="TPR-like_helical_dom_sf"/>
</dbReference>
<dbReference type="InterPro" id="IPR010982">
    <property type="entry name" value="Lambda_DNA-bd_dom_sf"/>
</dbReference>
<accession>A0ABX2ZW09</accession>
<keyword evidence="1" id="KW-0802">TPR repeat</keyword>
<dbReference type="CDD" id="cd00093">
    <property type="entry name" value="HTH_XRE"/>
    <property type="match status" value="1"/>
</dbReference>
<organism evidence="3 4">
    <name type="scientific">Gottfriedia luciferensis</name>
    <dbReference type="NCBI Taxonomy" id="178774"/>
    <lineage>
        <taxon>Bacteria</taxon>
        <taxon>Bacillati</taxon>
        <taxon>Bacillota</taxon>
        <taxon>Bacilli</taxon>
        <taxon>Bacillales</taxon>
        <taxon>Bacillaceae</taxon>
        <taxon>Gottfriedia</taxon>
    </lineage>
</organism>
<dbReference type="InterPro" id="IPR019734">
    <property type="entry name" value="TPR_rpt"/>
</dbReference>
<evidence type="ECO:0000259" key="2">
    <source>
        <dbReference type="PROSITE" id="PS50943"/>
    </source>
</evidence>
<dbReference type="Proteomes" id="UP000094580">
    <property type="component" value="Unassembled WGS sequence"/>
</dbReference>
<evidence type="ECO:0000256" key="1">
    <source>
        <dbReference type="PROSITE-ProRule" id="PRU00339"/>
    </source>
</evidence>
<comment type="caution">
    <text evidence="3">The sequence shown here is derived from an EMBL/GenBank/DDBJ whole genome shotgun (WGS) entry which is preliminary data.</text>
</comment>
<dbReference type="SUPFAM" id="SSF47413">
    <property type="entry name" value="lambda repressor-like DNA-binding domains"/>
    <property type="match status" value="1"/>
</dbReference>
<dbReference type="EMBL" id="MDKC01000004">
    <property type="protein sequence ID" value="ODG92860.1"/>
    <property type="molecule type" value="Genomic_DNA"/>
</dbReference>
<dbReference type="PROSITE" id="PS50005">
    <property type="entry name" value="TPR"/>
    <property type="match status" value="1"/>
</dbReference>
<dbReference type="InterPro" id="IPR001387">
    <property type="entry name" value="Cro/C1-type_HTH"/>
</dbReference>
<dbReference type="PROSITE" id="PS50943">
    <property type="entry name" value="HTH_CROC1"/>
    <property type="match status" value="1"/>
</dbReference>
<sequence length="419" mass="49863">MIEGEIIKFYREKMGLTQAMLGEGICTTTHVSKIERGKTAYSPDIIALFSDRLGININQEVQSFYNLEKKLHLWHDALIMKKEAQIEEYKAELEQMPFIDYSQYAAHYNLLRARYYFHNQNLDVVKQILTYVKKEFSNLSPFEKNLFYHLQGMYYISNYTSLSSEDHQKAIKVLKMINIDEYRNEEYYHHLAIAYHFGSSKILAYKYAEMALKFFQKTNNYLFAISSETLMLLQYGSELEMNFSEVVERYKDLIHNCEVLGDRERKAILLNNLGVKYFKREEYETALYYFEESINETENKKSINYLRRLCNYLETCTEGTLLEKEILLSVMKRALALAKMLKSPVHITLIKLFKLKAEGAREKFYQYLSDEALPFFYSTNNKFYIEQFGKKLYKYYIEIKEYQKAAELYESIEHTFVSM</sequence>
<dbReference type="SMART" id="SM00530">
    <property type="entry name" value="HTH_XRE"/>
    <property type="match status" value="1"/>
</dbReference>
<dbReference type="Gene3D" id="1.25.40.1000">
    <property type="match status" value="1"/>
</dbReference>
<keyword evidence="4" id="KW-1185">Reference proteome</keyword>
<evidence type="ECO:0000313" key="3">
    <source>
        <dbReference type="EMBL" id="ODG92860.1"/>
    </source>
</evidence>
<protein>
    <recommendedName>
        <fullName evidence="2">HTH cro/C1-type domain-containing protein</fullName>
    </recommendedName>
</protein>
<reference evidence="3 4" key="1">
    <citation type="submission" date="2016-07" db="EMBL/GenBank/DDBJ databases">
        <authorList>
            <person name="Townsley L."/>
            <person name="Shank E.A."/>
        </authorList>
    </citation>
    <scope>NUCLEOTIDE SEQUENCE [LARGE SCALE GENOMIC DNA]</scope>
    <source>
        <strain evidence="3 4">CH01</strain>
    </source>
</reference>
<feature type="domain" description="HTH cro/C1-type" evidence="2">
    <location>
        <begin position="7"/>
        <end position="61"/>
    </location>
</feature>
<dbReference type="Pfam" id="PF01381">
    <property type="entry name" value="HTH_3"/>
    <property type="match status" value="1"/>
</dbReference>
<gene>
    <name evidence="3" type="ORF">BED47_16900</name>
</gene>
<evidence type="ECO:0000313" key="4">
    <source>
        <dbReference type="Proteomes" id="UP000094580"/>
    </source>
</evidence>
<dbReference type="Gene3D" id="1.25.40.10">
    <property type="entry name" value="Tetratricopeptide repeat domain"/>
    <property type="match status" value="1"/>
</dbReference>
<name>A0ABX2ZW09_9BACI</name>